<dbReference type="EMBL" id="LSFN01000005">
    <property type="protein sequence ID" value="OAB76466.1"/>
    <property type="molecule type" value="Genomic_DNA"/>
</dbReference>
<dbReference type="Gene3D" id="2.60.120.10">
    <property type="entry name" value="Jelly Rolls"/>
    <property type="match status" value="1"/>
</dbReference>
<dbReference type="InterPro" id="IPR012318">
    <property type="entry name" value="HTH_CRP"/>
</dbReference>
<keyword evidence="1" id="KW-0805">Transcription regulation</keyword>
<dbReference type="KEGG" id="pcx:LPB68_21355"/>
<dbReference type="Proteomes" id="UP000077134">
    <property type="component" value="Unassembled WGS sequence"/>
</dbReference>
<evidence type="ECO:0000313" key="7">
    <source>
        <dbReference type="EMBL" id="OAB76466.1"/>
    </source>
</evidence>
<evidence type="ECO:0000256" key="1">
    <source>
        <dbReference type="ARBA" id="ARBA00023015"/>
    </source>
</evidence>
<evidence type="ECO:0000256" key="3">
    <source>
        <dbReference type="ARBA" id="ARBA00023159"/>
    </source>
</evidence>
<evidence type="ECO:0000256" key="2">
    <source>
        <dbReference type="ARBA" id="ARBA00023125"/>
    </source>
</evidence>
<dbReference type="PROSITE" id="PS51063">
    <property type="entry name" value="HTH_CRP_2"/>
    <property type="match status" value="1"/>
</dbReference>
<dbReference type="RefSeq" id="WP_068655207.1">
    <property type="nucleotide sequence ID" value="NZ_CP017770.1"/>
</dbReference>
<feature type="domain" description="Cyclic nucleotide-binding" evidence="5">
    <location>
        <begin position="1"/>
        <end position="105"/>
    </location>
</feature>
<accession>A0A167FEE9</accession>
<evidence type="ECO:0000256" key="4">
    <source>
        <dbReference type="ARBA" id="ARBA00023163"/>
    </source>
</evidence>
<keyword evidence="4" id="KW-0804">Transcription</keyword>
<evidence type="ECO:0008006" key="9">
    <source>
        <dbReference type="Google" id="ProtNLM"/>
    </source>
</evidence>
<dbReference type="CDD" id="cd00038">
    <property type="entry name" value="CAP_ED"/>
    <property type="match status" value="1"/>
</dbReference>
<evidence type="ECO:0000259" key="6">
    <source>
        <dbReference type="PROSITE" id="PS51063"/>
    </source>
</evidence>
<dbReference type="GO" id="GO:0003677">
    <property type="term" value="F:DNA binding"/>
    <property type="evidence" value="ECO:0007669"/>
    <property type="project" value="UniProtKB-KW"/>
</dbReference>
<reference evidence="7 8" key="1">
    <citation type="submission" date="2016-02" db="EMBL/GenBank/DDBJ databases">
        <title>Paenibacillus sp. LPB0068, isolated from Crassostrea gigas.</title>
        <authorList>
            <person name="Shin S.-K."/>
            <person name="Yi H."/>
        </authorList>
    </citation>
    <scope>NUCLEOTIDE SEQUENCE [LARGE SCALE GENOMIC DNA]</scope>
    <source>
        <strain evidence="7 8">LPB0068</strain>
    </source>
</reference>
<feature type="domain" description="HTH crp-type" evidence="6">
    <location>
        <begin position="149"/>
        <end position="215"/>
    </location>
</feature>
<organism evidence="7 8">
    <name type="scientific">Paenibacillus crassostreae</name>
    <dbReference type="NCBI Taxonomy" id="1763538"/>
    <lineage>
        <taxon>Bacteria</taxon>
        <taxon>Bacillati</taxon>
        <taxon>Bacillota</taxon>
        <taxon>Bacilli</taxon>
        <taxon>Bacillales</taxon>
        <taxon>Paenibacillaceae</taxon>
        <taxon>Paenibacillus</taxon>
    </lineage>
</organism>
<evidence type="ECO:0000259" key="5">
    <source>
        <dbReference type="PROSITE" id="PS50042"/>
    </source>
</evidence>
<dbReference type="OrthoDB" id="3176638at2"/>
<dbReference type="InterPro" id="IPR014710">
    <property type="entry name" value="RmlC-like_jellyroll"/>
</dbReference>
<sequence>MLKDLNVLQKTTIFKGLSSDEIQIALSCLDVQYKVMKKMSMNEEHFGEFIGTLYLNKDDYNGDRQILTILKPGNMFGEQSLHTSRAGDAYNYNIYAAEDSEVLFLYTKCIMSNDQPIFALRGKMIENLFTLMINNKHNLHHKLNIVSHRTLRQRVLHYLEMQSGMTGTDSFFIPFSRTELVDYLNVDRSALSRELATMKKNGLIEFTRNHFTLLK</sequence>
<dbReference type="PROSITE" id="PS50042">
    <property type="entry name" value="CNMP_BINDING_3"/>
    <property type="match status" value="1"/>
</dbReference>
<gene>
    <name evidence="7" type="ORF">PNBC_03385</name>
</gene>
<keyword evidence="3" id="KW-0010">Activator</keyword>
<proteinExistence type="predicted"/>
<keyword evidence="2" id="KW-0238">DNA-binding</keyword>
<dbReference type="GO" id="GO:0006355">
    <property type="term" value="P:regulation of DNA-templated transcription"/>
    <property type="evidence" value="ECO:0007669"/>
    <property type="project" value="InterPro"/>
</dbReference>
<dbReference type="AlphaFoldDB" id="A0A167FEE9"/>
<protein>
    <recommendedName>
        <fullName evidence="9">Crp/Fnr family transcriptional regulator</fullName>
    </recommendedName>
</protein>
<comment type="caution">
    <text evidence="7">The sequence shown here is derived from an EMBL/GenBank/DDBJ whole genome shotgun (WGS) entry which is preliminary data.</text>
</comment>
<keyword evidence="8" id="KW-1185">Reference proteome</keyword>
<dbReference type="InterPro" id="IPR000595">
    <property type="entry name" value="cNMP-bd_dom"/>
</dbReference>
<dbReference type="Pfam" id="PF00027">
    <property type="entry name" value="cNMP_binding"/>
    <property type="match status" value="1"/>
</dbReference>
<dbReference type="Pfam" id="PF13545">
    <property type="entry name" value="HTH_Crp_2"/>
    <property type="match status" value="1"/>
</dbReference>
<dbReference type="InterPro" id="IPR036390">
    <property type="entry name" value="WH_DNA-bd_sf"/>
</dbReference>
<dbReference type="InterPro" id="IPR018490">
    <property type="entry name" value="cNMP-bd_dom_sf"/>
</dbReference>
<dbReference type="STRING" id="1763538.LPB68_00150"/>
<name>A0A167FEE9_9BACL</name>
<evidence type="ECO:0000313" key="8">
    <source>
        <dbReference type="Proteomes" id="UP000077134"/>
    </source>
</evidence>
<dbReference type="KEGG" id="pcx:LPB68_00150"/>
<dbReference type="SUPFAM" id="SSF51206">
    <property type="entry name" value="cAMP-binding domain-like"/>
    <property type="match status" value="1"/>
</dbReference>
<dbReference type="SUPFAM" id="SSF46785">
    <property type="entry name" value="Winged helix' DNA-binding domain"/>
    <property type="match status" value="1"/>
</dbReference>